<dbReference type="AlphaFoldDB" id="A0A4R6UME5"/>
<keyword evidence="1" id="KW-0472">Membrane</keyword>
<keyword evidence="3" id="KW-1185">Reference proteome</keyword>
<feature type="transmembrane region" description="Helical" evidence="1">
    <location>
        <begin position="94"/>
        <end position="116"/>
    </location>
</feature>
<evidence type="ECO:0000313" key="3">
    <source>
        <dbReference type="Proteomes" id="UP000295281"/>
    </source>
</evidence>
<feature type="transmembrane region" description="Helical" evidence="1">
    <location>
        <begin position="122"/>
        <end position="141"/>
    </location>
</feature>
<dbReference type="EMBL" id="SNYN01000024">
    <property type="protein sequence ID" value="TDQ46583.1"/>
    <property type="molecule type" value="Genomic_DNA"/>
</dbReference>
<dbReference type="Proteomes" id="UP000295281">
    <property type="component" value="Unassembled WGS sequence"/>
</dbReference>
<sequence>MRMTSSSSGGQNPQGVASGSLIAIMFGLVFIIANSGRLGDAWTLGVRVAGVLCAVVLVVAVLRLHGRGLARAGADREDPARDGAGRSPFAGRPYLLLVGAEAVALFGGLFVLNQVLDLHTLNIAWIAFVVGAHFFVLGRIWNLPRFHVLGGVLIVLAAAGPVLSALDAPVVWIDVVSGVFSGVALFAAVVFALVQQARADEGDTTGSAARS</sequence>
<gene>
    <name evidence="2" type="ORF">EV190_12418</name>
</gene>
<name>A0A4R6UME5_9ACTN</name>
<feature type="transmembrane region" description="Helical" evidence="1">
    <location>
        <begin position="148"/>
        <end position="166"/>
    </location>
</feature>
<reference evidence="2 3" key="1">
    <citation type="submission" date="2019-03" db="EMBL/GenBank/DDBJ databases">
        <title>Genomic Encyclopedia of Type Strains, Phase IV (KMG-IV): sequencing the most valuable type-strain genomes for metagenomic binning, comparative biology and taxonomic classification.</title>
        <authorList>
            <person name="Goeker M."/>
        </authorList>
    </citation>
    <scope>NUCLEOTIDE SEQUENCE [LARGE SCALE GENOMIC DNA]</scope>
    <source>
        <strain evidence="2 3">DSM 46770</strain>
    </source>
</reference>
<comment type="caution">
    <text evidence="2">The sequence shown here is derived from an EMBL/GenBank/DDBJ whole genome shotgun (WGS) entry which is preliminary data.</text>
</comment>
<feature type="transmembrane region" description="Helical" evidence="1">
    <location>
        <begin position="44"/>
        <end position="62"/>
    </location>
</feature>
<keyword evidence="1" id="KW-0812">Transmembrane</keyword>
<protein>
    <submittedName>
        <fullName evidence="2">Uncharacterized protein</fullName>
    </submittedName>
</protein>
<keyword evidence="1" id="KW-1133">Transmembrane helix</keyword>
<feature type="transmembrane region" description="Helical" evidence="1">
    <location>
        <begin position="12"/>
        <end position="32"/>
    </location>
</feature>
<proteinExistence type="predicted"/>
<accession>A0A4R6UME5</accession>
<organism evidence="2 3">
    <name type="scientific">Actinorugispora endophytica</name>
    <dbReference type="NCBI Taxonomy" id="1605990"/>
    <lineage>
        <taxon>Bacteria</taxon>
        <taxon>Bacillati</taxon>
        <taxon>Actinomycetota</taxon>
        <taxon>Actinomycetes</taxon>
        <taxon>Streptosporangiales</taxon>
        <taxon>Nocardiopsidaceae</taxon>
        <taxon>Actinorugispora</taxon>
    </lineage>
</organism>
<evidence type="ECO:0000256" key="1">
    <source>
        <dbReference type="SAM" id="Phobius"/>
    </source>
</evidence>
<evidence type="ECO:0000313" key="2">
    <source>
        <dbReference type="EMBL" id="TDQ46583.1"/>
    </source>
</evidence>
<feature type="transmembrane region" description="Helical" evidence="1">
    <location>
        <begin position="172"/>
        <end position="194"/>
    </location>
</feature>